<dbReference type="STRING" id="667676.SAMN05192539_104928"/>
<dbReference type="SMART" id="SM00749">
    <property type="entry name" value="BON"/>
    <property type="match status" value="3"/>
</dbReference>
<gene>
    <name evidence="2" type="ORF">SAMN05192539_104928</name>
</gene>
<dbReference type="RefSeq" id="WP_177200584.1">
    <property type="nucleotide sequence ID" value="NZ_FNYE01000049.1"/>
</dbReference>
<name>A0A1H7EGW0_9BURK</name>
<dbReference type="Pfam" id="PF04972">
    <property type="entry name" value="BON"/>
    <property type="match status" value="3"/>
</dbReference>
<dbReference type="PANTHER" id="PTHR34606:SF15">
    <property type="entry name" value="BON DOMAIN-CONTAINING PROTEIN"/>
    <property type="match status" value="1"/>
</dbReference>
<feature type="domain" description="BON" evidence="1">
    <location>
        <begin position="148"/>
        <end position="215"/>
    </location>
</feature>
<accession>A0A1H7EGW0</accession>
<proteinExistence type="predicted"/>
<keyword evidence="3" id="KW-1185">Reference proteome</keyword>
<evidence type="ECO:0000259" key="1">
    <source>
        <dbReference type="PROSITE" id="PS50914"/>
    </source>
</evidence>
<evidence type="ECO:0000313" key="3">
    <source>
        <dbReference type="Proteomes" id="UP000198866"/>
    </source>
</evidence>
<dbReference type="AlphaFoldDB" id="A0A1H7EGW0"/>
<dbReference type="PANTHER" id="PTHR34606">
    <property type="entry name" value="BON DOMAIN-CONTAINING PROTEIN"/>
    <property type="match status" value="1"/>
</dbReference>
<dbReference type="InterPro" id="IPR007055">
    <property type="entry name" value="BON_dom"/>
</dbReference>
<dbReference type="Gene3D" id="3.30.1340.30">
    <property type="match status" value="3"/>
</dbReference>
<organism evidence="2 3">
    <name type="scientific">Paraburkholderia diazotrophica</name>
    <dbReference type="NCBI Taxonomy" id="667676"/>
    <lineage>
        <taxon>Bacteria</taxon>
        <taxon>Pseudomonadati</taxon>
        <taxon>Pseudomonadota</taxon>
        <taxon>Betaproteobacteria</taxon>
        <taxon>Burkholderiales</taxon>
        <taxon>Burkholderiaceae</taxon>
        <taxon>Paraburkholderia</taxon>
    </lineage>
</organism>
<dbReference type="Proteomes" id="UP000198866">
    <property type="component" value="Unassembled WGS sequence"/>
</dbReference>
<dbReference type="InterPro" id="IPR051686">
    <property type="entry name" value="Lipoprotein_DolP"/>
</dbReference>
<dbReference type="PROSITE" id="PS50914">
    <property type="entry name" value="BON"/>
    <property type="match status" value="3"/>
</dbReference>
<feature type="domain" description="BON" evidence="1">
    <location>
        <begin position="78"/>
        <end position="146"/>
    </location>
</feature>
<sequence length="215" mass="23282">MKWDEALLQKVEQSLRSDARIDARQIRVHVHSGVVTLTGTVPNALQKQSVEQVLRGIVDCRALVMELALEPASGYVKSDEMLAARIVAALSQVMHLPVDRVRVETERGCVTLTGWVDTEKQRHAVDMLVGRMEGVVGVSNRLAVCEPPAADVAAQIAQTLSERLQREIESISVDTHDGVVTLAGTVGSLDEKRAACFAASQVQGVRQVVDRLGVA</sequence>
<dbReference type="EMBL" id="FNYE01000049">
    <property type="protein sequence ID" value="SEK10850.1"/>
    <property type="molecule type" value="Genomic_DNA"/>
</dbReference>
<evidence type="ECO:0000313" key="2">
    <source>
        <dbReference type="EMBL" id="SEK10850.1"/>
    </source>
</evidence>
<dbReference type="InterPro" id="IPR014004">
    <property type="entry name" value="Transpt-assoc_nodulatn_dom_bac"/>
</dbReference>
<reference evidence="3" key="1">
    <citation type="submission" date="2016-10" db="EMBL/GenBank/DDBJ databases">
        <authorList>
            <person name="Varghese N."/>
            <person name="Submissions S."/>
        </authorList>
    </citation>
    <scope>NUCLEOTIDE SEQUENCE [LARGE SCALE GENOMIC DNA]</scope>
    <source>
        <strain evidence="3">LMG 26031</strain>
    </source>
</reference>
<feature type="domain" description="BON" evidence="1">
    <location>
        <begin position="3"/>
        <end position="71"/>
    </location>
</feature>
<protein>
    <submittedName>
        <fullName evidence="2">Osmotically-inducible protein OsmY, contains BON domain</fullName>
    </submittedName>
</protein>